<accession>A0A1M7RRV0</accession>
<sequence length="713" mass="76628">MIARLVLFLVAVIWTLAASAPPAAAAAAENAPLLSEAELAARVPAPYRLGAKLTEEGVHEIIDLSGRPAGYIFETRPLAPIPGFSGAPIDLLVTLDGEGRFLDVELIDHNEPVFVSGLGEAPFHKFVEQYRGRSIAENLTVGVPYGAQGGAGSAATYLDGVTKATASVRIAHESILAAAFAVARERMKGLRAGPPRAPDPDHDEKLDWAALEAQGLAGRLTVTNRQLQEAFAGSLWEDDDPEAAADPDGVFLDLWVVDVGPPALARAALAPETLAELRAFLAVSDHDEPLLLVDAGRHGLVSEDFVRNTAPDLITLEQDGLPIALRDADLEVQLAPGGPEAARAMILRTDRRLGFDPARPWTLRIAALRRHGPFMPQIGARSFELTHVTPERFFRAPQAAPAPAPPWVEAALARRVDLAALAALLLALFAALGPWMRRLAASRAYLPARLAFLAAMIAFVGWHGQGQLSIVTALGTLRAAVQGGGFAFLLYDPFSLMIWGAAILGFVLWGRGLFCGWLCPYGAMQELAHHAGRAARLPRLRVAERWDRRLKLVKYAVLAVLAAAALISPSATDALVEVEPFKTAVTVGFDREWPYVLYAAFWLALGAALFKGFCRYVCPLGALMALGGLLRGRDWIARRAECGSPCQLCRAKCPYQAIEKSGRIRYDECFACLDCVSIYEDPARCVPRVLAARKAGPRRQAPVAAPSAAARAR</sequence>
<feature type="transmembrane region" description="Helical" evidence="4">
    <location>
        <begin position="485"/>
        <end position="509"/>
    </location>
</feature>
<feature type="transmembrane region" description="Helical" evidence="4">
    <location>
        <begin position="595"/>
        <end position="614"/>
    </location>
</feature>
<dbReference type="AlphaFoldDB" id="A0A1M7RRV0"/>
<evidence type="ECO:0000256" key="2">
    <source>
        <dbReference type="ARBA" id="ARBA00022475"/>
    </source>
</evidence>
<evidence type="ECO:0000256" key="3">
    <source>
        <dbReference type="ARBA" id="ARBA00023136"/>
    </source>
</evidence>
<keyword evidence="5" id="KW-0732">Signal</keyword>
<dbReference type="Proteomes" id="UP000184066">
    <property type="component" value="Unassembled WGS sequence"/>
</dbReference>
<dbReference type="SUPFAM" id="SSF54862">
    <property type="entry name" value="4Fe-4S ferredoxins"/>
    <property type="match status" value="1"/>
</dbReference>
<keyword evidence="8" id="KW-1185">Reference proteome</keyword>
<keyword evidence="4" id="KW-1133">Transmembrane helix</keyword>
<dbReference type="InterPro" id="IPR052378">
    <property type="entry name" value="NosR_regulator"/>
</dbReference>
<dbReference type="GO" id="GO:0010181">
    <property type="term" value="F:FMN binding"/>
    <property type="evidence" value="ECO:0007669"/>
    <property type="project" value="InterPro"/>
</dbReference>
<dbReference type="InterPro" id="IPR017896">
    <property type="entry name" value="4Fe4S_Fe-S-bd"/>
</dbReference>
<dbReference type="EMBL" id="FRDL01000001">
    <property type="protein sequence ID" value="SHN49015.1"/>
    <property type="molecule type" value="Genomic_DNA"/>
</dbReference>
<evidence type="ECO:0000259" key="6">
    <source>
        <dbReference type="PROSITE" id="PS51379"/>
    </source>
</evidence>
<dbReference type="PIRSF" id="PIRSF036354">
    <property type="entry name" value="NosR"/>
    <property type="match status" value="1"/>
</dbReference>
<evidence type="ECO:0000313" key="8">
    <source>
        <dbReference type="Proteomes" id="UP000184066"/>
    </source>
</evidence>
<feature type="transmembrane region" description="Helical" evidence="4">
    <location>
        <begin position="448"/>
        <end position="465"/>
    </location>
</feature>
<gene>
    <name evidence="7" type="ORF">SAMN05216200_10158</name>
</gene>
<dbReference type="Pfam" id="PF12801">
    <property type="entry name" value="Fer4_5"/>
    <property type="match status" value="2"/>
</dbReference>
<dbReference type="InterPro" id="IPR007329">
    <property type="entry name" value="FMN-bd"/>
</dbReference>
<dbReference type="GO" id="GO:0045893">
    <property type="term" value="P:positive regulation of DNA-templated transcription"/>
    <property type="evidence" value="ECO:0007669"/>
    <property type="project" value="InterPro"/>
</dbReference>
<dbReference type="SMART" id="SM00900">
    <property type="entry name" value="FMN_bind"/>
    <property type="match status" value="1"/>
</dbReference>
<comment type="subcellular location">
    <subcellularLocation>
        <location evidence="1">Cell membrane</location>
    </subcellularLocation>
</comment>
<keyword evidence="4" id="KW-0812">Transmembrane</keyword>
<evidence type="ECO:0000256" key="5">
    <source>
        <dbReference type="SAM" id="SignalP"/>
    </source>
</evidence>
<keyword evidence="3 4" id="KW-0472">Membrane</keyword>
<reference evidence="7 8" key="1">
    <citation type="submission" date="2016-12" db="EMBL/GenBank/DDBJ databases">
        <authorList>
            <person name="Song W.-J."/>
            <person name="Kurnit D.M."/>
        </authorList>
    </citation>
    <scope>NUCLEOTIDE SEQUENCE [LARGE SCALE GENOMIC DNA]</scope>
    <source>
        <strain evidence="7 8">CGMCC 1.10808</strain>
    </source>
</reference>
<dbReference type="GO" id="GO:0003677">
    <property type="term" value="F:DNA binding"/>
    <property type="evidence" value="ECO:0007669"/>
    <property type="project" value="InterPro"/>
</dbReference>
<dbReference type="PANTHER" id="PTHR30224:SF4">
    <property type="entry name" value="ELECTRON TRANSPORT PROTEIN YCCM-RELATED"/>
    <property type="match status" value="1"/>
</dbReference>
<name>A0A1M7RRV0_9RHOB</name>
<dbReference type="STRING" id="1189325.SAMN04488119_102460"/>
<organism evidence="7 8">
    <name type="scientific">Oceanicella actignis</name>
    <dbReference type="NCBI Taxonomy" id="1189325"/>
    <lineage>
        <taxon>Bacteria</taxon>
        <taxon>Pseudomonadati</taxon>
        <taxon>Pseudomonadota</taxon>
        <taxon>Alphaproteobacteria</taxon>
        <taxon>Rhodobacterales</taxon>
        <taxon>Paracoccaceae</taxon>
        <taxon>Oceanicella</taxon>
    </lineage>
</organism>
<dbReference type="InterPro" id="IPR011399">
    <property type="entry name" value="NosR"/>
</dbReference>
<evidence type="ECO:0000256" key="1">
    <source>
        <dbReference type="ARBA" id="ARBA00004236"/>
    </source>
</evidence>
<keyword evidence="2" id="KW-1003">Cell membrane</keyword>
<dbReference type="PANTHER" id="PTHR30224">
    <property type="entry name" value="ELECTRON TRANSPORT PROTEIN"/>
    <property type="match status" value="1"/>
</dbReference>
<evidence type="ECO:0000256" key="4">
    <source>
        <dbReference type="SAM" id="Phobius"/>
    </source>
</evidence>
<proteinExistence type="predicted"/>
<dbReference type="PROSITE" id="PS51379">
    <property type="entry name" value="4FE4S_FER_2"/>
    <property type="match status" value="1"/>
</dbReference>
<feature type="domain" description="4Fe-4S ferredoxin-type" evidence="6">
    <location>
        <begin position="632"/>
        <end position="663"/>
    </location>
</feature>
<feature type="signal peptide" evidence="5">
    <location>
        <begin position="1"/>
        <end position="20"/>
    </location>
</feature>
<dbReference type="RefSeq" id="WP_072745674.1">
    <property type="nucleotide sequence ID" value="NZ_FOHL01000002.1"/>
</dbReference>
<dbReference type="GO" id="GO:0005886">
    <property type="term" value="C:plasma membrane"/>
    <property type="evidence" value="ECO:0007669"/>
    <property type="project" value="UniProtKB-SubCell"/>
</dbReference>
<feature type="chain" id="PRO_5009928990" evidence="5">
    <location>
        <begin position="21"/>
        <end position="713"/>
    </location>
</feature>
<feature type="transmembrane region" description="Helical" evidence="4">
    <location>
        <begin position="418"/>
        <end position="436"/>
    </location>
</feature>
<dbReference type="OrthoDB" id="9806398at2"/>
<feature type="transmembrane region" description="Helical" evidence="4">
    <location>
        <begin position="555"/>
        <end position="575"/>
    </location>
</feature>
<protein>
    <submittedName>
        <fullName evidence="7">Regulator of nitric oxide reductase transcription</fullName>
    </submittedName>
</protein>
<evidence type="ECO:0000313" key="7">
    <source>
        <dbReference type="EMBL" id="SHN49015.1"/>
    </source>
</evidence>